<dbReference type="PANTHER" id="PTHR33240">
    <property type="entry name" value="OS08G0508500 PROTEIN"/>
    <property type="match status" value="1"/>
</dbReference>
<dbReference type="EMBL" id="JAKOGI010003331">
    <property type="protein sequence ID" value="KAJ8420582.1"/>
    <property type="molecule type" value="Genomic_DNA"/>
</dbReference>
<keyword evidence="3" id="KW-1185">Reference proteome</keyword>
<dbReference type="Proteomes" id="UP001153076">
    <property type="component" value="Unassembled WGS sequence"/>
</dbReference>
<evidence type="ECO:0000256" key="1">
    <source>
        <dbReference type="SAM" id="MobiDB-lite"/>
    </source>
</evidence>
<dbReference type="PANTHER" id="PTHR33240:SF17">
    <property type="entry name" value="EUKARYOTIC PEPTIDE CHAIN RELEASE FACTOR GTP-BINDING SUBUNIT-LIKE"/>
    <property type="match status" value="1"/>
</dbReference>
<accession>A0A9Q1GJU1</accession>
<comment type="caution">
    <text evidence="2">The sequence shown here is derived from an EMBL/GenBank/DDBJ whole genome shotgun (WGS) entry which is preliminary data.</text>
</comment>
<protein>
    <submittedName>
        <fullName evidence="2">Uncharacterized protein</fullName>
    </submittedName>
</protein>
<feature type="compositionally biased region" description="Basic and acidic residues" evidence="1">
    <location>
        <begin position="180"/>
        <end position="191"/>
    </location>
</feature>
<evidence type="ECO:0000313" key="3">
    <source>
        <dbReference type="Proteomes" id="UP001153076"/>
    </source>
</evidence>
<evidence type="ECO:0000313" key="2">
    <source>
        <dbReference type="EMBL" id="KAJ8420582.1"/>
    </source>
</evidence>
<reference evidence="2" key="1">
    <citation type="submission" date="2022-04" db="EMBL/GenBank/DDBJ databases">
        <title>Carnegiea gigantea Genome sequencing and assembly v2.</title>
        <authorList>
            <person name="Copetti D."/>
            <person name="Sanderson M.J."/>
            <person name="Burquez A."/>
            <person name="Wojciechowski M.F."/>
        </authorList>
    </citation>
    <scope>NUCLEOTIDE SEQUENCE</scope>
    <source>
        <strain evidence="2">SGP5-SGP5p</strain>
        <tissue evidence="2">Aerial part</tissue>
    </source>
</reference>
<feature type="compositionally biased region" description="Low complexity" evidence="1">
    <location>
        <begin position="195"/>
        <end position="209"/>
    </location>
</feature>
<name>A0A9Q1GJU1_9CARY</name>
<dbReference type="AlphaFoldDB" id="A0A9Q1GJU1"/>
<proteinExistence type="predicted"/>
<dbReference type="OrthoDB" id="2919534at2759"/>
<feature type="region of interest" description="Disordered" evidence="1">
    <location>
        <begin position="180"/>
        <end position="210"/>
    </location>
</feature>
<gene>
    <name evidence="2" type="ORF">Cgig2_010237</name>
</gene>
<organism evidence="2 3">
    <name type="scientific">Carnegiea gigantea</name>
    <dbReference type="NCBI Taxonomy" id="171969"/>
    <lineage>
        <taxon>Eukaryota</taxon>
        <taxon>Viridiplantae</taxon>
        <taxon>Streptophyta</taxon>
        <taxon>Embryophyta</taxon>
        <taxon>Tracheophyta</taxon>
        <taxon>Spermatophyta</taxon>
        <taxon>Magnoliopsida</taxon>
        <taxon>eudicotyledons</taxon>
        <taxon>Gunneridae</taxon>
        <taxon>Pentapetalae</taxon>
        <taxon>Caryophyllales</taxon>
        <taxon>Cactineae</taxon>
        <taxon>Cactaceae</taxon>
        <taxon>Cactoideae</taxon>
        <taxon>Echinocereeae</taxon>
        <taxon>Carnegiea</taxon>
    </lineage>
</organism>
<sequence length="469" mass="51730">MIRPPLRFGNKGKAKNVVVDFLVMDVPTAYNIILGRATLHKVKDVIAPYRLQLQFEADDGIVGTMQGDQRMARECYLVGLEVIILLEIRGQCHQDLTKETLNLLTALLVSQFLCLGRPLSPRRSLSLSLGLHKCGIGFGERLLSHRCLHLTTASSNCRRFDVAFIAQARPVNQFTKRVNKTDKPEREEKEYVPYTSATTTSSSVTLGGSEVPEATKSYDLARSRTNSSLAAESTAKKLIGCVRKPQCRPSGPRSADACAYPLRVDLRRPSRAAREGVPTGRGKTLSSSRQRSASAAICSEVASSLLKGVSFALVCSAQSKEESGQNLMKRPTKKGSLSTLRNIFKNEEGHSGPEEVVLEHRKPILRLPITILAPLLLRPLYRLCHLGHKLRDRPRAVVLPYIKIADHPLLLVGRLPKGIPDGFIFIPTKNVSPVQVSADKEEVILSMLHFGLLINGHHITWSVVKTIPP</sequence>
<feature type="region of interest" description="Disordered" evidence="1">
    <location>
        <begin position="269"/>
        <end position="289"/>
    </location>
</feature>